<feature type="region of interest" description="Disordered" evidence="1">
    <location>
        <begin position="75"/>
        <end position="116"/>
    </location>
</feature>
<feature type="region of interest" description="Disordered" evidence="1">
    <location>
        <begin position="207"/>
        <end position="419"/>
    </location>
</feature>
<feature type="compositionally biased region" description="Polar residues" evidence="1">
    <location>
        <begin position="248"/>
        <end position="258"/>
    </location>
</feature>
<feature type="domain" description="BBC1/AIM3 cysteine proteinase-fold" evidence="2">
    <location>
        <begin position="785"/>
        <end position="965"/>
    </location>
</feature>
<feature type="region of interest" description="Disordered" evidence="1">
    <location>
        <begin position="137"/>
        <end position="194"/>
    </location>
</feature>
<dbReference type="Pfam" id="PF25459">
    <property type="entry name" value="AIM3_BBC1_C"/>
    <property type="match status" value="1"/>
</dbReference>
<feature type="compositionally biased region" description="Acidic residues" evidence="1">
    <location>
        <begin position="514"/>
        <end position="527"/>
    </location>
</feature>
<feature type="compositionally biased region" description="Low complexity" evidence="1">
    <location>
        <begin position="687"/>
        <end position="699"/>
    </location>
</feature>
<name>A0A9P6WQE3_9ASCO</name>
<evidence type="ECO:0000313" key="3">
    <source>
        <dbReference type="EMBL" id="KAG0691180.1"/>
    </source>
</evidence>
<reference evidence="3" key="1">
    <citation type="submission" date="2020-11" db="EMBL/GenBank/DDBJ databases">
        <title>Kefir isolates.</title>
        <authorList>
            <person name="Marcisauskas S."/>
            <person name="Kim Y."/>
            <person name="Blasche S."/>
        </authorList>
    </citation>
    <scope>NUCLEOTIDE SEQUENCE</scope>
    <source>
        <strain evidence="3">Olga-1</strain>
    </source>
</reference>
<proteinExistence type="predicted"/>
<dbReference type="Proteomes" id="UP000697127">
    <property type="component" value="Unassembled WGS sequence"/>
</dbReference>
<feature type="compositionally biased region" description="Basic residues" evidence="1">
    <location>
        <begin position="323"/>
        <end position="336"/>
    </location>
</feature>
<feature type="compositionally biased region" description="Basic and acidic residues" evidence="1">
    <location>
        <begin position="528"/>
        <end position="552"/>
    </location>
</feature>
<accession>A0A9P6WQE3</accession>
<dbReference type="InterPro" id="IPR057402">
    <property type="entry name" value="AIM3_BBC1_C"/>
</dbReference>
<feature type="compositionally biased region" description="Basic and acidic residues" evidence="1">
    <location>
        <begin position="474"/>
        <end position="486"/>
    </location>
</feature>
<evidence type="ECO:0000313" key="4">
    <source>
        <dbReference type="Proteomes" id="UP000697127"/>
    </source>
</evidence>
<evidence type="ECO:0000256" key="1">
    <source>
        <dbReference type="SAM" id="MobiDB-lite"/>
    </source>
</evidence>
<feature type="compositionally biased region" description="Basic and acidic residues" evidence="1">
    <location>
        <begin position="497"/>
        <end position="513"/>
    </location>
</feature>
<gene>
    <name evidence="3" type="ORF">C6P40_004431</name>
</gene>
<sequence>MPPKGPPPVIKPKPKNLAPSVGKKLEIGTINRSVNEDEQYIASLRGNLKATGVNSFTKPVDQSVVNSVVSQPIGLTLDPDALDSESDTEQQPAVRSRLSAPPASESKLKLPPLSGNANLNPAVTPSSLYNPLTASPFKSSVSKSFPPPPQRNVVTSPLRKKSLEPTSDSLSASPPSVLSPRLENTSSRETIDYAEGMRSPLKKNISSASITSSFPPPPKRNVARSSATIKNDNKEIDDHTKSPLLPSRKQSSKNNIQVELSDKESDDSPPPKLPSRNRAISLSKKKNEYIDEEYQDDDDDDNDNDSYNRIPRRDTVGNIRDAHPRRRDSHQSHHRDKYNQDEDSDDYDRLRDPNNRKVSHNHGNGHHRETYNHQPHRERRNEMRSVYDSLSDDDEYDDYGRKKGGRGSGGNGTAGTSQFLSNAKSFSKDSFFMAKEKSAPLAKQAMGGLSKMKNKIKNSMMDDQEYSCSDNSDDDRYKRNSARGENEDGAYGKSYRRSPDKRDRRGKPSREEEVNYYDDDGDYEEENDHLSRRSDRSTPELPKRRERGERVSSRNTPEPPRKPSRPTTAKKYYSDEEESEDDKDTRNNYDESIDEDRPSLPTRKPVALRTQNVGVPLPGLTDDIKLKPAIKSKPKPSIPSKEKPILPPKKTQLLKEVKPEIVQPPPSRRNASNSSSTISNPPPVPPSRNRAPAAPPSRNTGSVIASWKEPKINLDFKSMWFLSDDTSKLPKDLQGLNFQCSHGFVGTKEFKIYAFRLDDLATLKLKLVWKKGSSTPYDSLTDEVEFIPPPTASESLLVSGNEKYGEHIANWCEVKEGQTVGNGECWTLAHDALEKGCGKHAFVSNGFVHGALIATYKGKKGGIPDVVIPPISDEISRGDILQFKSCVFTYPQRTMIFGSPDHTAIILDVKPSDDSDKDNRLKWFEIVHQNIGGVQKVRVGDIDIGKLTEGEIRVFRPVDAEWIADLAEVVI</sequence>
<evidence type="ECO:0000259" key="2">
    <source>
        <dbReference type="Pfam" id="PF25459"/>
    </source>
</evidence>
<feature type="region of interest" description="Disordered" evidence="1">
    <location>
        <begin position="1"/>
        <end position="20"/>
    </location>
</feature>
<dbReference type="AlphaFoldDB" id="A0A9P6WQE3"/>
<feature type="compositionally biased region" description="Low complexity" evidence="1">
    <location>
        <begin position="165"/>
        <end position="182"/>
    </location>
</feature>
<dbReference type="EMBL" id="PUHW01000006">
    <property type="protein sequence ID" value="KAG0691180.1"/>
    <property type="molecule type" value="Genomic_DNA"/>
</dbReference>
<feature type="compositionally biased region" description="Acidic residues" evidence="1">
    <location>
        <begin position="290"/>
        <end position="304"/>
    </location>
</feature>
<protein>
    <recommendedName>
        <fullName evidence="2">BBC1/AIM3 cysteine proteinase-fold domain-containing protein</fullName>
    </recommendedName>
</protein>
<feature type="compositionally biased region" description="Basic and acidic residues" evidence="1">
    <location>
        <begin position="231"/>
        <end position="241"/>
    </location>
</feature>
<feature type="compositionally biased region" description="Pro residues" evidence="1">
    <location>
        <begin position="1"/>
        <end position="11"/>
    </location>
</feature>
<feature type="region of interest" description="Disordered" evidence="1">
    <location>
        <begin position="453"/>
        <end position="704"/>
    </location>
</feature>
<comment type="caution">
    <text evidence="3">The sequence shown here is derived from an EMBL/GenBank/DDBJ whole genome shotgun (WGS) entry which is preliminary data.</text>
</comment>
<feature type="compositionally biased region" description="Low complexity" evidence="1">
    <location>
        <begin position="668"/>
        <end position="679"/>
    </location>
</feature>
<organism evidence="3 4">
    <name type="scientific">Pichia californica</name>
    <dbReference type="NCBI Taxonomy" id="460514"/>
    <lineage>
        <taxon>Eukaryota</taxon>
        <taxon>Fungi</taxon>
        <taxon>Dikarya</taxon>
        <taxon>Ascomycota</taxon>
        <taxon>Saccharomycotina</taxon>
        <taxon>Pichiomycetes</taxon>
        <taxon>Pichiales</taxon>
        <taxon>Pichiaceae</taxon>
        <taxon>Pichia</taxon>
    </lineage>
</organism>
<keyword evidence="4" id="KW-1185">Reference proteome</keyword>